<keyword evidence="5 6" id="KW-0067">ATP-binding</keyword>
<evidence type="ECO:0000256" key="7">
    <source>
        <dbReference type="SAM" id="MobiDB-lite"/>
    </source>
</evidence>
<dbReference type="PROSITE" id="PS00108">
    <property type="entry name" value="PROTEIN_KINASE_ST"/>
    <property type="match status" value="1"/>
</dbReference>
<dbReference type="GO" id="GO:0004674">
    <property type="term" value="F:protein serine/threonine kinase activity"/>
    <property type="evidence" value="ECO:0007669"/>
    <property type="project" value="UniProtKB-KW"/>
</dbReference>
<sequence length="1334" mass="140797">MYDEACVALQGSRLGRLWACALLLSVLSCNIALAQTIPETILWQQLKSQQGIVSLQGSPWRWHGDVAVTLRTSVIIAGPGSLIIETPNSLITGSGDQASLTLRDVTLFYRSSVLRNNWSSTFPASYGPFPAFNGSSLNLTFVNVTVIAPLLTLWNTSGFWSAPDLLDALQPPLTAGRGLIPQRLASYRSLAGTSVTRMLLLPSDDRAAAVECFSGGVPVTDSLSLREAMDRTDVSSIFVYQNMTLLPIDFNYSRPVKITGDRSINLYGCPGTRIDTNNNWTRFGVQISANGTFSLRSLIFDNAPVVNQLFWPRFLAPLLGLVYVGVGGGCSITDSTIISQDGSDLQAYLNTFSNLTAAARPVYSASNPNSVVISSWDVTGNDVWDLSPGVTRAAAAASFWRLNNVSVIANPPGSCQSRQGRPGINVDTGRGLKELFNDTAIPAIRIVGDIKFLASDWPPEATGPAQSQINVTGYKEVFACHPVPGERYIIDFGNLGQVVFVFGTMYFHGSLLLTHPRPSPRRAWLYLLIGALSVETNGIIQFDGVEIRGNTSSPFTNAADPFWNYLASCGSYCAGFIPPNGSYVNVSYYDAFIFQYRFNKTEWVAVSQNRSINGTGYWGYTDVALTWRPDSEGDGNLGGGQTTVPVAAIAVPVAVGGSLLLVGVAGLVFWFQRRSKSDADTDATAAAAAAAARPVSRGDKNEQSYGRGGDPLSSSSQLCPPDPNKDGSTPAQGSSTNAGGNQFIVGPNSTTSQGTSMLSASAPTEARIEDMKRVLTAHNMLAGTHRNEQITLTELLGEGTFGKVYRGTWRGTTVAVKTMVLPTNMSGKEKREKMAVMETAISSSLSHPNIVQTYTYAVLPVKGDANQMDTKHGAGTSMTVDTTSPLAAMSNADAQNVHSWEVRLVLEYCDRGSLRDVLNEALVAALNAKGRSDVGADAGAGAGVDGGGAADPEADAGEGVQQLAQLQQGLAAAGASAGGGAAAASGESCPLGYAEVLDNCLDVARAMLHMHSENIVHGDLKARNILLKTGGVGDGRSYVAKVADFGLSLRIDPHETHVSNVYQGTITHMAPEVLLHGKVSKMSDVYAFAILMWQTYTAGQAFKGTPRALLGHEVTKMNRRPPFPLDTPFDFQLLACRCWESDPSIRPTFEQIIGELTRIRAKLSKDPGSRLAAPMGPSLSGSLRTTTVSAAAAAGAAAVASAPPGGDSLMTASTAELPMMPVGGGHGRDIGQGIQASVTLNSNTFTDSVQGAHGLFYVQGVDGSTMASQSGDGLNIAPGAFTIGARPPFGAGIGQVLGGALPARPAPPMPPILETNTAQLPLQEEAASQSPTRS</sequence>
<dbReference type="InterPro" id="IPR008271">
    <property type="entry name" value="Ser/Thr_kinase_AS"/>
</dbReference>
<accession>A0A8J4CQ47</accession>
<protein>
    <recommendedName>
        <fullName evidence="9">Protein kinase domain-containing protein</fullName>
    </recommendedName>
</protein>
<dbReference type="PROSITE" id="PS50011">
    <property type="entry name" value="PROTEIN_KINASE_DOM"/>
    <property type="match status" value="1"/>
</dbReference>
<evidence type="ECO:0000256" key="2">
    <source>
        <dbReference type="ARBA" id="ARBA00022679"/>
    </source>
</evidence>
<dbReference type="InterPro" id="IPR017441">
    <property type="entry name" value="Protein_kinase_ATP_BS"/>
</dbReference>
<dbReference type="InterPro" id="IPR011009">
    <property type="entry name" value="Kinase-like_dom_sf"/>
</dbReference>
<dbReference type="SUPFAM" id="SSF56112">
    <property type="entry name" value="Protein kinase-like (PK-like)"/>
    <property type="match status" value="1"/>
</dbReference>
<organism evidence="10 11">
    <name type="scientific">Volvox reticuliferus</name>
    <dbReference type="NCBI Taxonomy" id="1737510"/>
    <lineage>
        <taxon>Eukaryota</taxon>
        <taxon>Viridiplantae</taxon>
        <taxon>Chlorophyta</taxon>
        <taxon>core chlorophytes</taxon>
        <taxon>Chlorophyceae</taxon>
        <taxon>CS clade</taxon>
        <taxon>Chlamydomonadales</taxon>
        <taxon>Volvocaceae</taxon>
        <taxon>Volvox</taxon>
    </lineage>
</organism>
<evidence type="ECO:0000256" key="6">
    <source>
        <dbReference type="PROSITE-ProRule" id="PRU10141"/>
    </source>
</evidence>
<evidence type="ECO:0000259" key="9">
    <source>
        <dbReference type="PROSITE" id="PS50011"/>
    </source>
</evidence>
<feature type="region of interest" description="Disordered" evidence="7">
    <location>
        <begin position="689"/>
        <end position="760"/>
    </location>
</feature>
<keyword evidence="2" id="KW-0808">Transferase</keyword>
<dbReference type="Gene3D" id="1.10.510.10">
    <property type="entry name" value="Transferase(Phosphotransferase) domain 1"/>
    <property type="match status" value="1"/>
</dbReference>
<keyword evidence="11" id="KW-1185">Reference proteome</keyword>
<dbReference type="PROSITE" id="PS00107">
    <property type="entry name" value="PROTEIN_KINASE_ATP"/>
    <property type="match status" value="1"/>
</dbReference>
<evidence type="ECO:0000256" key="1">
    <source>
        <dbReference type="ARBA" id="ARBA00022527"/>
    </source>
</evidence>
<dbReference type="Proteomes" id="UP000747110">
    <property type="component" value="Unassembled WGS sequence"/>
</dbReference>
<dbReference type="Pfam" id="PF07714">
    <property type="entry name" value="PK_Tyr_Ser-Thr"/>
    <property type="match status" value="2"/>
</dbReference>
<evidence type="ECO:0000313" key="11">
    <source>
        <dbReference type="Proteomes" id="UP000747110"/>
    </source>
</evidence>
<dbReference type="PANTHER" id="PTHR44329">
    <property type="entry name" value="SERINE/THREONINE-PROTEIN KINASE TNNI3K-RELATED"/>
    <property type="match status" value="1"/>
</dbReference>
<keyword evidence="4" id="KW-0418">Kinase</keyword>
<feature type="binding site" evidence="6">
    <location>
        <position position="817"/>
    </location>
    <ligand>
        <name>ATP</name>
        <dbReference type="ChEBI" id="CHEBI:30616"/>
    </ligand>
</feature>
<proteinExistence type="predicted"/>
<keyword evidence="8" id="KW-0732">Signal</keyword>
<evidence type="ECO:0000256" key="4">
    <source>
        <dbReference type="ARBA" id="ARBA00022777"/>
    </source>
</evidence>
<evidence type="ECO:0000256" key="8">
    <source>
        <dbReference type="SAM" id="SignalP"/>
    </source>
</evidence>
<name>A0A8J4CQ47_9CHLO</name>
<keyword evidence="1" id="KW-0723">Serine/threonine-protein kinase</keyword>
<dbReference type="InterPro" id="IPR001245">
    <property type="entry name" value="Ser-Thr/Tyr_kinase_cat_dom"/>
</dbReference>
<gene>
    <name evidence="10" type="ORF">Vretifemale_14677</name>
</gene>
<dbReference type="OrthoDB" id="533232at2759"/>
<keyword evidence="3 6" id="KW-0547">Nucleotide-binding</keyword>
<feature type="compositionally biased region" description="Polar residues" evidence="7">
    <location>
        <begin position="726"/>
        <end position="740"/>
    </location>
</feature>
<dbReference type="PANTHER" id="PTHR44329:SF214">
    <property type="entry name" value="PROTEIN KINASE DOMAIN-CONTAINING PROTEIN"/>
    <property type="match status" value="1"/>
</dbReference>
<feature type="domain" description="Protein kinase" evidence="9">
    <location>
        <begin position="790"/>
        <end position="1159"/>
    </location>
</feature>
<evidence type="ECO:0000256" key="5">
    <source>
        <dbReference type="ARBA" id="ARBA00022840"/>
    </source>
</evidence>
<reference evidence="10" key="1">
    <citation type="journal article" date="2021" name="Proc. Natl. Acad. Sci. U.S.A.">
        <title>Three genomes in the algal genus Volvox reveal the fate of a haploid sex-determining region after a transition to homothallism.</title>
        <authorList>
            <person name="Yamamoto K."/>
            <person name="Hamaji T."/>
            <person name="Kawai-Toyooka H."/>
            <person name="Matsuzaki R."/>
            <person name="Takahashi F."/>
            <person name="Nishimura Y."/>
            <person name="Kawachi M."/>
            <person name="Noguchi H."/>
            <person name="Minakuchi Y."/>
            <person name="Umen J.G."/>
            <person name="Toyoda A."/>
            <person name="Nozaki H."/>
        </authorList>
    </citation>
    <scope>NUCLEOTIDE SEQUENCE</scope>
    <source>
        <strain evidence="10">NIES-3786</strain>
    </source>
</reference>
<dbReference type="InterPro" id="IPR000719">
    <property type="entry name" value="Prot_kinase_dom"/>
</dbReference>
<evidence type="ECO:0000313" key="10">
    <source>
        <dbReference type="EMBL" id="GIL86267.1"/>
    </source>
</evidence>
<feature type="signal peptide" evidence="8">
    <location>
        <begin position="1"/>
        <end position="34"/>
    </location>
</feature>
<dbReference type="SMART" id="SM00220">
    <property type="entry name" value="S_TKc"/>
    <property type="match status" value="1"/>
</dbReference>
<dbReference type="GO" id="GO:0005524">
    <property type="term" value="F:ATP binding"/>
    <property type="evidence" value="ECO:0007669"/>
    <property type="project" value="UniProtKB-UniRule"/>
</dbReference>
<feature type="compositionally biased region" description="Polar residues" evidence="7">
    <location>
        <begin position="747"/>
        <end position="760"/>
    </location>
</feature>
<feature type="chain" id="PRO_5035160970" description="Protein kinase domain-containing protein" evidence="8">
    <location>
        <begin position="35"/>
        <end position="1334"/>
    </location>
</feature>
<dbReference type="InterPro" id="IPR051681">
    <property type="entry name" value="Ser/Thr_Kinases-Pseudokinases"/>
</dbReference>
<dbReference type="Gene3D" id="3.30.200.20">
    <property type="entry name" value="Phosphorylase Kinase, domain 1"/>
    <property type="match status" value="1"/>
</dbReference>
<evidence type="ECO:0000256" key="3">
    <source>
        <dbReference type="ARBA" id="ARBA00022741"/>
    </source>
</evidence>
<comment type="caution">
    <text evidence="10">The sequence shown here is derived from an EMBL/GenBank/DDBJ whole genome shotgun (WGS) entry which is preliminary data.</text>
</comment>
<dbReference type="EMBL" id="BNCP01000035">
    <property type="protein sequence ID" value="GIL86267.1"/>
    <property type="molecule type" value="Genomic_DNA"/>
</dbReference>